<feature type="transmembrane region" description="Helical" evidence="1">
    <location>
        <begin position="171"/>
        <end position="190"/>
    </location>
</feature>
<keyword evidence="1" id="KW-0812">Transmembrane</keyword>
<dbReference type="EMBL" id="JADEYR010000004">
    <property type="protein sequence ID" value="MBE9403750.1"/>
    <property type="molecule type" value="Genomic_DNA"/>
</dbReference>
<keyword evidence="1" id="KW-0472">Membrane</keyword>
<dbReference type="RefSeq" id="WP_193865493.1">
    <property type="nucleotide sequence ID" value="NZ_JADEYR010000004.1"/>
</dbReference>
<evidence type="ECO:0000256" key="1">
    <source>
        <dbReference type="SAM" id="Phobius"/>
    </source>
</evidence>
<reference evidence="2 3" key="1">
    <citation type="submission" date="2020-10" db="EMBL/GenBank/DDBJ databases">
        <title>Draft genome and description of Brachybacterium epidermidis sp nov.</title>
        <authorList>
            <person name="Boxberger M."/>
            <person name="La Scola B."/>
        </authorList>
    </citation>
    <scope>NUCLEOTIDE SEQUENCE [LARGE SCALE GENOMIC DNA]</scope>
    <source>
        <strain evidence="2 3">Marseille-Q2903</strain>
    </source>
</reference>
<feature type="transmembrane region" description="Helical" evidence="1">
    <location>
        <begin position="252"/>
        <end position="271"/>
    </location>
</feature>
<sequence>MSSARDLLAAALLLIATVLGALWIPAAWLDRTAIEQEGFLAVTEPLADDPAFQRTLTDSAVAQILGDERVPDWITERVTPLAEEQAARITGTEVYGSVWDVTMRELHGALFSPGASDLDVDLGPAIDAILSGIEDHLPLGITVPRPEDATVTLATIPDVPLLAKAASLSPWAHRLGPAALLLLLVALTVAAHRRTMLTLAGVGGILAGGAVWLLATRIEDLVPDSIDQAVFVGPIVQVFQEKFTTEVMPQGVIMLGVGALVMAVGLVLIGLRRSA</sequence>
<dbReference type="Proteomes" id="UP000644727">
    <property type="component" value="Unassembled WGS sequence"/>
</dbReference>
<feature type="transmembrane region" description="Helical" evidence="1">
    <location>
        <begin position="197"/>
        <end position="215"/>
    </location>
</feature>
<proteinExistence type="predicted"/>
<name>A0ABR9W1D1_9MICO</name>
<keyword evidence="3" id="KW-1185">Reference proteome</keyword>
<gene>
    <name evidence="2" type="ORF">IOE58_05975</name>
</gene>
<accession>A0ABR9W1D1</accession>
<organism evidence="2 3">
    <name type="scientific">Brachybacterium epidermidis</name>
    <dbReference type="NCBI Taxonomy" id="2781983"/>
    <lineage>
        <taxon>Bacteria</taxon>
        <taxon>Bacillati</taxon>
        <taxon>Actinomycetota</taxon>
        <taxon>Actinomycetes</taxon>
        <taxon>Micrococcales</taxon>
        <taxon>Dermabacteraceae</taxon>
        <taxon>Brachybacterium</taxon>
    </lineage>
</organism>
<protein>
    <submittedName>
        <fullName evidence="2">Uncharacterized protein</fullName>
    </submittedName>
</protein>
<evidence type="ECO:0000313" key="3">
    <source>
        <dbReference type="Proteomes" id="UP000644727"/>
    </source>
</evidence>
<keyword evidence="1" id="KW-1133">Transmembrane helix</keyword>
<evidence type="ECO:0000313" key="2">
    <source>
        <dbReference type="EMBL" id="MBE9403750.1"/>
    </source>
</evidence>
<comment type="caution">
    <text evidence="2">The sequence shown here is derived from an EMBL/GenBank/DDBJ whole genome shotgun (WGS) entry which is preliminary data.</text>
</comment>